<feature type="chain" id="PRO_5025352008" evidence="1">
    <location>
        <begin position="17"/>
        <end position="166"/>
    </location>
</feature>
<accession>A0A6A0AGW3</accession>
<reference evidence="2 3" key="1">
    <citation type="submission" date="2020-02" db="EMBL/GenBank/DDBJ databases">
        <title>Draft genome sequence of Haematococcus lacustris strain NIES-144.</title>
        <authorList>
            <person name="Morimoto D."/>
            <person name="Nakagawa S."/>
            <person name="Yoshida T."/>
            <person name="Sawayama S."/>
        </authorList>
    </citation>
    <scope>NUCLEOTIDE SEQUENCE [LARGE SCALE GENOMIC DNA]</scope>
    <source>
        <strain evidence="2 3">NIES-144</strain>
    </source>
</reference>
<feature type="non-terminal residue" evidence="2">
    <location>
        <position position="1"/>
    </location>
</feature>
<evidence type="ECO:0000313" key="2">
    <source>
        <dbReference type="EMBL" id="GFH31284.1"/>
    </source>
</evidence>
<comment type="caution">
    <text evidence="2">The sequence shown here is derived from an EMBL/GenBank/DDBJ whole genome shotgun (WGS) entry which is preliminary data.</text>
</comment>
<keyword evidence="3" id="KW-1185">Reference proteome</keyword>
<dbReference type="Proteomes" id="UP000485058">
    <property type="component" value="Unassembled WGS sequence"/>
</dbReference>
<gene>
    <name evidence="2" type="ORF">HaLaN_30296</name>
</gene>
<sequence length="166" mass="17486">MAGMPALTFFVLVAWAQTFLASGQAAMQPARATQRNMDIVLTHSLPTKGCGVVACKLSHAHTHALAVVPATLQTSQGTTTAHCELPASMAESFRHVTAQLLCDEQPVGQPAVIDVPPQHSQPANVTSHMLQTAQTQRKLLQACSPPQIEMTVAADSCVPLASVPIC</sequence>
<dbReference type="AlphaFoldDB" id="A0A6A0AGW3"/>
<evidence type="ECO:0000256" key="1">
    <source>
        <dbReference type="SAM" id="SignalP"/>
    </source>
</evidence>
<protein>
    <submittedName>
        <fullName evidence="2">Uncharacterized protein</fullName>
    </submittedName>
</protein>
<feature type="non-terminal residue" evidence="2">
    <location>
        <position position="166"/>
    </location>
</feature>
<organism evidence="2 3">
    <name type="scientific">Haematococcus lacustris</name>
    <name type="common">Green alga</name>
    <name type="synonym">Haematococcus pluvialis</name>
    <dbReference type="NCBI Taxonomy" id="44745"/>
    <lineage>
        <taxon>Eukaryota</taxon>
        <taxon>Viridiplantae</taxon>
        <taxon>Chlorophyta</taxon>
        <taxon>core chlorophytes</taxon>
        <taxon>Chlorophyceae</taxon>
        <taxon>CS clade</taxon>
        <taxon>Chlamydomonadales</taxon>
        <taxon>Haematococcaceae</taxon>
        <taxon>Haematococcus</taxon>
    </lineage>
</organism>
<dbReference type="EMBL" id="BLLF01005505">
    <property type="protein sequence ID" value="GFH31284.1"/>
    <property type="molecule type" value="Genomic_DNA"/>
</dbReference>
<feature type="signal peptide" evidence="1">
    <location>
        <begin position="1"/>
        <end position="16"/>
    </location>
</feature>
<keyword evidence="1" id="KW-0732">Signal</keyword>
<evidence type="ECO:0000313" key="3">
    <source>
        <dbReference type="Proteomes" id="UP000485058"/>
    </source>
</evidence>
<name>A0A6A0AGW3_HAELA</name>
<proteinExistence type="predicted"/>